<dbReference type="OrthoDB" id="3189055at2"/>
<evidence type="ECO:0000313" key="10">
    <source>
        <dbReference type="Proteomes" id="UP000250079"/>
    </source>
</evidence>
<keyword evidence="1" id="KW-0004">4Fe-4S</keyword>
<dbReference type="EC" id="1.8.7.1" evidence="9"/>
<reference evidence="9 10" key="1">
    <citation type="submission" date="2016-12" db="EMBL/GenBank/DDBJ databases">
        <authorList>
            <person name="Song W.-J."/>
            <person name="Kurnit D.M."/>
        </authorList>
    </citation>
    <scope>NUCLEOTIDE SEQUENCE [LARGE SCALE GENOMIC DNA]</scope>
    <source>
        <strain evidence="9 10">IMCC3135</strain>
    </source>
</reference>
<dbReference type="InterPro" id="IPR005117">
    <property type="entry name" value="NiRdtase/SiRdtase_haem-b_fer"/>
</dbReference>
<dbReference type="SUPFAM" id="SSF56014">
    <property type="entry name" value="Nitrite and sulphite reductase 4Fe-4S domain-like"/>
    <property type="match status" value="2"/>
</dbReference>
<keyword evidence="5" id="KW-0408">Iron</keyword>
<proteinExistence type="predicted"/>
<dbReference type="PROSITE" id="PS00365">
    <property type="entry name" value="NIR_SIR"/>
    <property type="match status" value="1"/>
</dbReference>
<dbReference type="PANTHER" id="PTHR32439:SF9">
    <property type="entry name" value="BLR3264 PROTEIN"/>
    <property type="match status" value="1"/>
</dbReference>
<dbReference type="Pfam" id="PF01077">
    <property type="entry name" value="NIR_SIR"/>
    <property type="match status" value="2"/>
</dbReference>
<evidence type="ECO:0000259" key="8">
    <source>
        <dbReference type="Pfam" id="PF03460"/>
    </source>
</evidence>
<keyword evidence="6" id="KW-0411">Iron-sulfur</keyword>
<name>A0A2Z2NLS8_9GAMM</name>
<evidence type="ECO:0000256" key="3">
    <source>
        <dbReference type="ARBA" id="ARBA00022723"/>
    </source>
</evidence>
<dbReference type="Gene3D" id="3.90.480.20">
    <property type="match status" value="2"/>
</dbReference>
<evidence type="ECO:0000256" key="2">
    <source>
        <dbReference type="ARBA" id="ARBA00022617"/>
    </source>
</evidence>
<dbReference type="SUPFAM" id="SSF55124">
    <property type="entry name" value="Nitrite/Sulfite reductase N-terminal domain-like"/>
    <property type="match status" value="2"/>
</dbReference>
<evidence type="ECO:0000256" key="5">
    <source>
        <dbReference type="ARBA" id="ARBA00023004"/>
    </source>
</evidence>
<dbReference type="Proteomes" id="UP000250079">
    <property type="component" value="Chromosome"/>
</dbReference>
<organism evidence="9 10">
    <name type="scientific">Granulosicoccus antarcticus IMCC3135</name>
    <dbReference type="NCBI Taxonomy" id="1192854"/>
    <lineage>
        <taxon>Bacteria</taxon>
        <taxon>Pseudomonadati</taxon>
        <taxon>Pseudomonadota</taxon>
        <taxon>Gammaproteobacteria</taxon>
        <taxon>Chromatiales</taxon>
        <taxon>Granulosicoccaceae</taxon>
        <taxon>Granulosicoccus</taxon>
    </lineage>
</organism>
<keyword evidence="4 9" id="KW-0560">Oxidoreductase</keyword>
<evidence type="ECO:0000256" key="4">
    <source>
        <dbReference type="ARBA" id="ARBA00023002"/>
    </source>
</evidence>
<dbReference type="InterPro" id="IPR051329">
    <property type="entry name" value="NIR_SIR_4Fe-4S"/>
</dbReference>
<dbReference type="InterPro" id="IPR006067">
    <property type="entry name" value="NO2/SO3_Rdtase_4Fe4S_dom"/>
</dbReference>
<dbReference type="Gene3D" id="3.30.413.10">
    <property type="entry name" value="Sulfite Reductase Hemoprotein, domain 1"/>
    <property type="match status" value="2"/>
</dbReference>
<dbReference type="InterPro" id="IPR006066">
    <property type="entry name" value="NO2/SO3_Rdtase_FeS/sirohaem_BS"/>
</dbReference>
<protein>
    <submittedName>
        <fullName evidence="9">Sulfite reductase (Ferredoxin)</fullName>
        <ecNumber evidence="9">1.8.7.1</ecNumber>
    </submittedName>
</protein>
<dbReference type="RefSeq" id="WP_088917704.1">
    <property type="nucleotide sequence ID" value="NZ_CP018632.1"/>
</dbReference>
<dbReference type="KEGG" id="gai:IMCC3135_11510"/>
<dbReference type="AlphaFoldDB" id="A0A2Z2NLS8"/>
<dbReference type="GO" id="GO:0051539">
    <property type="term" value="F:4 iron, 4 sulfur cluster binding"/>
    <property type="evidence" value="ECO:0007669"/>
    <property type="project" value="UniProtKB-KW"/>
</dbReference>
<accession>A0A2Z2NLS8</accession>
<evidence type="ECO:0000313" key="9">
    <source>
        <dbReference type="EMBL" id="ASJ72392.1"/>
    </source>
</evidence>
<dbReference type="GO" id="GO:0050311">
    <property type="term" value="F:sulfite reductase (ferredoxin) activity"/>
    <property type="evidence" value="ECO:0007669"/>
    <property type="project" value="UniProtKB-EC"/>
</dbReference>
<evidence type="ECO:0000259" key="7">
    <source>
        <dbReference type="Pfam" id="PF01077"/>
    </source>
</evidence>
<feature type="domain" description="Nitrite/sulphite reductase 4Fe-4S" evidence="7">
    <location>
        <begin position="419"/>
        <end position="554"/>
    </location>
</feature>
<feature type="domain" description="Nitrite/Sulfite reductase ferredoxin-like" evidence="8">
    <location>
        <begin position="354"/>
        <end position="405"/>
    </location>
</feature>
<dbReference type="InterPro" id="IPR036136">
    <property type="entry name" value="Nit/Sulf_reduc_fer-like_dom_sf"/>
</dbReference>
<dbReference type="EMBL" id="CP018632">
    <property type="protein sequence ID" value="ASJ72392.1"/>
    <property type="molecule type" value="Genomic_DNA"/>
</dbReference>
<feature type="domain" description="Nitrite/sulphite reductase 4Fe-4S" evidence="7">
    <location>
        <begin position="119"/>
        <end position="273"/>
    </location>
</feature>
<dbReference type="Pfam" id="PF03460">
    <property type="entry name" value="NIR_SIR_ferr"/>
    <property type="match status" value="2"/>
</dbReference>
<keyword evidence="10" id="KW-1185">Reference proteome</keyword>
<dbReference type="InterPro" id="IPR045854">
    <property type="entry name" value="NO2/SO3_Rdtase_4Fe4S_sf"/>
</dbReference>
<evidence type="ECO:0000256" key="6">
    <source>
        <dbReference type="ARBA" id="ARBA00023014"/>
    </source>
</evidence>
<feature type="domain" description="Nitrite/Sulfite reductase ferredoxin-like" evidence="8">
    <location>
        <begin position="47"/>
        <end position="110"/>
    </location>
</feature>
<evidence type="ECO:0000256" key="1">
    <source>
        <dbReference type="ARBA" id="ARBA00022485"/>
    </source>
</evidence>
<dbReference type="PANTHER" id="PTHR32439">
    <property type="entry name" value="FERREDOXIN--NITRITE REDUCTASE, CHLOROPLASTIC"/>
    <property type="match status" value="1"/>
</dbReference>
<dbReference type="GO" id="GO:0020037">
    <property type="term" value="F:heme binding"/>
    <property type="evidence" value="ECO:0007669"/>
    <property type="project" value="InterPro"/>
</dbReference>
<keyword evidence="3" id="KW-0479">Metal-binding</keyword>
<dbReference type="GO" id="GO:0046872">
    <property type="term" value="F:metal ion binding"/>
    <property type="evidence" value="ECO:0007669"/>
    <property type="project" value="UniProtKB-KW"/>
</dbReference>
<keyword evidence="2" id="KW-0349">Heme</keyword>
<gene>
    <name evidence="9" type="primary">sir</name>
    <name evidence="9" type="ORF">IMCC3135_11510</name>
</gene>
<sequence>MYQYTEYDRDFLQARVAEFRDQTERRLSGALGEDEYKQLRLRNGLYEQRHAYMLRVAIPYGMLSSVQMKTLGHIAREYDKGYGHITTRQNIQYNWPELAQVPDILQELADVDMHAIQTSGNCIRNTTTDPLAGAVGDELEDPRPWCELIRQWSTLHPEFNWLPRKFKIAVTGALSDRAAVQVHDIGLRLVKNEAGETGFEVLVGGGLGRTPYIGQVICEFLPTEHLLTYISAILRVYNLEGRRDNLYKARIKILVNALGIDVFREKVEQQWAQSRNVDDTFTTEQIEALKAQFPAAPLLGTLNVTDEQGAGNSEQPDQMFSNPLFNQWYQTNTKAHRDSGRRIVYLSLKSSDQPAGDITADQMEKVAELAEQFSLGEIRSTHEQNLVLAHVPVNSLFELWTELKQIKLATPNLGKLTDMIVCPGLDYCSLANAGTLEIHDQIYQRFDNLDYLHELGDISIKISGCMNACGHHHVGDIGILGVDKGGVEWYQLTIGGHAGNKAYLGLRLGKAIAKSEVANAIEQLLEAYVACRQPEESFHDVVMRLGTTPFKERVYATAA</sequence>